<reference evidence="6 8" key="1">
    <citation type="journal article" date="2014" name="Science">
        <title>Plant genetics. Early allopolyploid evolution in the post-Neolithic Brassica napus oilseed genome.</title>
        <authorList>
            <person name="Chalhoub B."/>
            <person name="Denoeud F."/>
            <person name="Liu S."/>
            <person name="Parkin I.A."/>
            <person name="Tang H."/>
            <person name="Wang X."/>
            <person name="Chiquet J."/>
            <person name="Belcram H."/>
            <person name="Tong C."/>
            <person name="Samans B."/>
            <person name="Correa M."/>
            <person name="Da Silva C."/>
            <person name="Just J."/>
            <person name="Falentin C."/>
            <person name="Koh C.S."/>
            <person name="Le Clainche I."/>
            <person name="Bernard M."/>
            <person name="Bento P."/>
            <person name="Noel B."/>
            <person name="Labadie K."/>
            <person name="Alberti A."/>
            <person name="Charles M."/>
            <person name="Arnaud D."/>
            <person name="Guo H."/>
            <person name="Daviaud C."/>
            <person name="Alamery S."/>
            <person name="Jabbari K."/>
            <person name="Zhao M."/>
            <person name="Edger P.P."/>
            <person name="Chelaifa H."/>
            <person name="Tack D."/>
            <person name="Lassalle G."/>
            <person name="Mestiri I."/>
            <person name="Schnel N."/>
            <person name="Le Paslier M.C."/>
            <person name="Fan G."/>
            <person name="Renault V."/>
            <person name="Bayer P.E."/>
            <person name="Golicz A.A."/>
            <person name="Manoli S."/>
            <person name="Lee T.H."/>
            <person name="Thi V.H."/>
            <person name="Chalabi S."/>
            <person name="Hu Q."/>
            <person name="Fan C."/>
            <person name="Tollenaere R."/>
            <person name="Lu Y."/>
            <person name="Battail C."/>
            <person name="Shen J."/>
            <person name="Sidebottom C.H."/>
            <person name="Wang X."/>
            <person name="Canaguier A."/>
            <person name="Chauveau A."/>
            <person name="Berard A."/>
            <person name="Deniot G."/>
            <person name="Guan M."/>
            <person name="Liu Z."/>
            <person name="Sun F."/>
            <person name="Lim Y.P."/>
            <person name="Lyons E."/>
            <person name="Town C.D."/>
            <person name="Bancroft I."/>
            <person name="Wang X."/>
            <person name="Meng J."/>
            <person name="Ma J."/>
            <person name="Pires J.C."/>
            <person name="King G.J."/>
            <person name="Brunel D."/>
            <person name="Delourme R."/>
            <person name="Renard M."/>
            <person name="Aury J.M."/>
            <person name="Adams K.L."/>
            <person name="Batley J."/>
            <person name="Snowdon R.J."/>
            <person name="Tost J."/>
            <person name="Edwards D."/>
            <person name="Zhou Y."/>
            <person name="Hua W."/>
            <person name="Sharpe A.G."/>
            <person name="Paterson A.H."/>
            <person name="Guan C."/>
            <person name="Wincker P."/>
        </authorList>
    </citation>
    <scope>NUCLEOTIDE SEQUENCE [LARGE SCALE GENOMIC DNA]</scope>
    <source>
        <strain evidence="8">cv. Darmor-bzh</strain>
    </source>
</reference>
<protein>
    <submittedName>
        <fullName evidence="6">BnaA05g10220D protein</fullName>
    </submittedName>
    <submittedName>
        <fullName evidence="7">BnaC04g11130D protein</fullName>
    </submittedName>
</protein>
<feature type="compositionally biased region" description="Low complexity" evidence="4">
    <location>
        <begin position="53"/>
        <end position="73"/>
    </location>
</feature>
<dbReference type="Pfam" id="PF06203">
    <property type="entry name" value="CCT"/>
    <property type="match status" value="1"/>
</dbReference>
<evidence type="ECO:0000259" key="5">
    <source>
        <dbReference type="PROSITE" id="PS51017"/>
    </source>
</evidence>
<feature type="domain" description="CCT" evidence="5">
    <location>
        <begin position="297"/>
        <end position="339"/>
    </location>
</feature>
<dbReference type="InterPro" id="IPR045281">
    <property type="entry name" value="CONSTANS-like"/>
</dbReference>
<dbReference type="OMA" id="HELEFHG"/>
<evidence type="ECO:0000313" key="7">
    <source>
        <dbReference type="EMBL" id="CDY19486.1"/>
    </source>
</evidence>
<accession>A0A078FW62</accession>
<dbReference type="PANTHER" id="PTHR31319:SF110">
    <property type="entry name" value="CCT MOTIF FAMILY PROTEIN"/>
    <property type="match status" value="1"/>
</dbReference>
<dbReference type="GO" id="GO:0009909">
    <property type="term" value="P:regulation of flower development"/>
    <property type="evidence" value="ECO:0007669"/>
    <property type="project" value="InterPro"/>
</dbReference>
<evidence type="ECO:0000313" key="8">
    <source>
        <dbReference type="Proteomes" id="UP000028999"/>
    </source>
</evidence>
<comment type="subcellular location">
    <subcellularLocation>
        <location evidence="1 3">Nucleus</location>
    </subcellularLocation>
</comment>
<evidence type="ECO:0000256" key="4">
    <source>
        <dbReference type="SAM" id="MobiDB-lite"/>
    </source>
</evidence>
<evidence type="ECO:0000256" key="3">
    <source>
        <dbReference type="PROSITE-ProRule" id="PRU00357"/>
    </source>
</evidence>
<dbReference type="PANTHER" id="PTHR31319">
    <property type="entry name" value="ZINC FINGER PROTEIN CONSTANS-LIKE 4"/>
    <property type="match status" value="1"/>
</dbReference>
<keyword evidence="2 3" id="KW-0539">Nucleus</keyword>
<sequence>MFGFNDDITSPLSAQIFDFCDPQLFQETFNQFSEVTSASNIFDKSGSFHDNHSGNSNTSTTTTTENSNTYTNNKFQDDEDDNINADMSTIFDSHEDFENDIVASIDFSSSSMQYPALDHLLTTTNEDQFDFSPGVQAVNQLPNISYSGDTLTLPHVSSLAPPPLPLEVFEEDCLSSVPSYNIGLNPTSPFFRTSGLPTYMVNMNTSLLSSDSNTSLYPSYVHLGSEFNKPYDQLLDFQADNGGLFRFNPDDLQALNSIENRSHLVVPQTHPPLGPVEVTGLEDSTLNKVVKLSPEQRKEKIHRYMKKRNERNFSKKIKYACRKTLADSRPRVRGIFARNDEFGVLHKHGSSSHHYEEDEDGVGAKDEEQLVDSSDIFAHISGPNSFKCNYSIQYWT</sequence>
<dbReference type="AlphaFoldDB" id="A0A078FW62"/>
<dbReference type="PaxDb" id="3708-A0A078FW62"/>
<feature type="region of interest" description="Disordered" evidence="4">
    <location>
        <begin position="46"/>
        <end position="81"/>
    </location>
</feature>
<evidence type="ECO:0000256" key="2">
    <source>
        <dbReference type="ARBA" id="ARBA00023242"/>
    </source>
</evidence>
<dbReference type="PROSITE" id="PS51017">
    <property type="entry name" value="CCT"/>
    <property type="match status" value="1"/>
</dbReference>
<name>A0A078FW62_BRANA</name>
<proteinExistence type="predicted"/>
<dbReference type="InterPro" id="IPR010402">
    <property type="entry name" value="CCT_domain"/>
</dbReference>
<evidence type="ECO:0000313" key="6">
    <source>
        <dbReference type="EMBL" id="CDY17166.1"/>
    </source>
</evidence>
<keyword evidence="8" id="KW-1185">Reference proteome</keyword>
<reference evidence="6" key="2">
    <citation type="submission" date="2014-06" db="EMBL/GenBank/DDBJ databases">
        <authorList>
            <person name="Genoscope - CEA"/>
        </authorList>
    </citation>
    <scope>NUCLEOTIDE SEQUENCE</scope>
</reference>
<dbReference type="EMBL" id="LK032096">
    <property type="protein sequence ID" value="CDY19486.1"/>
    <property type="molecule type" value="Genomic_DNA"/>
</dbReference>
<organism evidence="6 8">
    <name type="scientific">Brassica napus</name>
    <name type="common">Rape</name>
    <dbReference type="NCBI Taxonomy" id="3708"/>
    <lineage>
        <taxon>Eukaryota</taxon>
        <taxon>Viridiplantae</taxon>
        <taxon>Streptophyta</taxon>
        <taxon>Embryophyta</taxon>
        <taxon>Tracheophyta</taxon>
        <taxon>Spermatophyta</taxon>
        <taxon>Magnoliopsida</taxon>
        <taxon>eudicotyledons</taxon>
        <taxon>Gunneridae</taxon>
        <taxon>Pentapetalae</taxon>
        <taxon>rosids</taxon>
        <taxon>malvids</taxon>
        <taxon>Brassicales</taxon>
        <taxon>Brassicaceae</taxon>
        <taxon>Brassiceae</taxon>
        <taxon>Brassica</taxon>
    </lineage>
</organism>
<evidence type="ECO:0000256" key="1">
    <source>
        <dbReference type="ARBA" id="ARBA00004123"/>
    </source>
</evidence>
<dbReference type="STRING" id="3708.A0A078FW62"/>
<dbReference type="Gramene" id="CDY17166">
    <property type="protein sequence ID" value="CDY17166"/>
    <property type="gene ID" value="GSBRNA2T00095228001"/>
</dbReference>
<dbReference type="Gramene" id="CDY19486">
    <property type="protein sequence ID" value="CDY19486"/>
    <property type="gene ID" value="GSBRNA2T00009082001"/>
</dbReference>
<gene>
    <name evidence="6" type="primary">BnaA05g10220D</name>
    <name evidence="7" type="synonym">BnaC04g11130D</name>
    <name evidence="7" type="ORF">GSBRNA2T00009082001</name>
    <name evidence="6" type="ORF">GSBRNA2T00095228001</name>
</gene>
<dbReference type="GO" id="GO:0005634">
    <property type="term" value="C:nucleus"/>
    <property type="evidence" value="ECO:0007669"/>
    <property type="project" value="UniProtKB-SubCell"/>
</dbReference>
<dbReference type="Proteomes" id="UP000028999">
    <property type="component" value="Unassembled WGS sequence"/>
</dbReference>
<dbReference type="EMBL" id="LK032071">
    <property type="protein sequence ID" value="CDY17166.1"/>
    <property type="molecule type" value="Genomic_DNA"/>
</dbReference>